<feature type="transmembrane region" description="Helical" evidence="1">
    <location>
        <begin position="222"/>
        <end position="240"/>
    </location>
</feature>
<sequence>MQAALEILGYGPVTHGRCIIFNILELEMVGEGLKAKYSADRIGRKPFGRQEFDQLVGNYRAVTDGPFCHFGPELMAAYPEAKVILVERDIGSWFESYKNTVCTIPFRHSLQDRVVNFLNPDIGRQRKASDAMFQAVFDASSQEEMVAHCRDVYRQHYLEIRKAARPGQLLEYKLGSGWEPLCRFLGKPVPDIPFPRKNDNATFQGKITSYRSLFAMRALEKLAMGLAGAVAVVVTMRYMMMLLK</sequence>
<dbReference type="Proteomes" id="UP001305414">
    <property type="component" value="Unassembled WGS sequence"/>
</dbReference>
<evidence type="ECO:0000256" key="1">
    <source>
        <dbReference type="SAM" id="Phobius"/>
    </source>
</evidence>
<dbReference type="PANTHER" id="PTHR36978:SF4">
    <property type="entry name" value="P-LOOP CONTAINING NUCLEOSIDE TRIPHOSPHATE HYDROLASE PROTEIN"/>
    <property type="match status" value="1"/>
</dbReference>
<keyword evidence="1" id="KW-0812">Transmembrane</keyword>
<dbReference type="Gene3D" id="3.40.50.300">
    <property type="entry name" value="P-loop containing nucleotide triphosphate hydrolases"/>
    <property type="match status" value="1"/>
</dbReference>
<organism evidence="2 3">
    <name type="scientific">Xylaria bambusicola</name>
    <dbReference type="NCBI Taxonomy" id="326684"/>
    <lineage>
        <taxon>Eukaryota</taxon>
        <taxon>Fungi</taxon>
        <taxon>Dikarya</taxon>
        <taxon>Ascomycota</taxon>
        <taxon>Pezizomycotina</taxon>
        <taxon>Sordariomycetes</taxon>
        <taxon>Xylariomycetidae</taxon>
        <taxon>Xylariales</taxon>
        <taxon>Xylariaceae</taxon>
        <taxon>Xylaria</taxon>
    </lineage>
</organism>
<dbReference type="Pfam" id="PF17784">
    <property type="entry name" value="Sulfotransfer_4"/>
    <property type="match status" value="1"/>
</dbReference>
<evidence type="ECO:0000313" key="2">
    <source>
        <dbReference type="EMBL" id="KAK5626226.1"/>
    </source>
</evidence>
<name>A0AAN7Z6J9_9PEZI</name>
<keyword evidence="1" id="KW-1133">Transmembrane helix</keyword>
<dbReference type="SUPFAM" id="SSF52540">
    <property type="entry name" value="P-loop containing nucleoside triphosphate hydrolases"/>
    <property type="match status" value="1"/>
</dbReference>
<dbReference type="InterPro" id="IPR040632">
    <property type="entry name" value="Sulfotransfer_4"/>
</dbReference>
<keyword evidence="3" id="KW-1185">Reference proteome</keyword>
<dbReference type="EMBL" id="JAWHQM010000003">
    <property type="protein sequence ID" value="KAK5626226.1"/>
    <property type="molecule type" value="Genomic_DNA"/>
</dbReference>
<protein>
    <submittedName>
        <fullName evidence="2">Uncharacterized protein</fullName>
    </submittedName>
</protein>
<keyword evidence="1" id="KW-0472">Membrane</keyword>
<proteinExistence type="predicted"/>
<dbReference type="AlphaFoldDB" id="A0AAN7Z6J9"/>
<reference evidence="2 3" key="1">
    <citation type="submission" date="2023-10" db="EMBL/GenBank/DDBJ databases">
        <title>Draft genome sequence of Xylaria bambusicola isolate GMP-LS, the root and basal stem rot pathogen of sugarcane in Indonesia.</title>
        <authorList>
            <person name="Selvaraj P."/>
            <person name="Muralishankar V."/>
            <person name="Muruganantham S."/>
            <person name="Sp S."/>
            <person name="Haryani S."/>
            <person name="Lau K.J.X."/>
            <person name="Naqvi N.I."/>
        </authorList>
    </citation>
    <scope>NUCLEOTIDE SEQUENCE [LARGE SCALE GENOMIC DNA]</scope>
    <source>
        <strain evidence="2">GMP-LS</strain>
    </source>
</reference>
<comment type="caution">
    <text evidence="2">The sequence shown here is derived from an EMBL/GenBank/DDBJ whole genome shotgun (WGS) entry which is preliminary data.</text>
</comment>
<dbReference type="PANTHER" id="PTHR36978">
    <property type="entry name" value="P-LOOP CONTAINING NUCLEOTIDE TRIPHOSPHATE HYDROLASE"/>
    <property type="match status" value="1"/>
</dbReference>
<dbReference type="InterPro" id="IPR027417">
    <property type="entry name" value="P-loop_NTPase"/>
</dbReference>
<gene>
    <name evidence="2" type="ORF">RRF57_001941</name>
</gene>
<accession>A0AAN7Z6J9</accession>
<evidence type="ECO:0000313" key="3">
    <source>
        <dbReference type="Proteomes" id="UP001305414"/>
    </source>
</evidence>